<gene>
    <name evidence="3" type="ORF">NCTC12475_01470</name>
</gene>
<dbReference type="InterPro" id="IPR001310">
    <property type="entry name" value="Histidine_triad_HIT"/>
</dbReference>
<evidence type="ECO:0000313" key="3">
    <source>
        <dbReference type="EMBL" id="SUX11254.1"/>
    </source>
</evidence>
<dbReference type="RefSeq" id="WP_089182003.1">
    <property type="nucleotide sequence ID" value="NZ_CP043427.1"/>
</dbReference>
<dbReference type="Pfam" id="PF01230">
    <property type="entry name" value="HIT"/>
    <property type="match status" value="1"/>
</dbReference>
<dbReference type="PROSITE" id="PS51084">
    <property type="entry name" value="HIT_2"/>
    <property type="match status" value="1"/>
</dbReference>
<dbReference type="SUPFAM" id="SSF54197">
    <property type="entry name" value="HIT-like"/>
    <property type="match status" value="1"/>
</dbReference>
<dbReference type="InterPro" id="IPR011146">
    <property type="entry name" value="HIT-like"/>
</dbReference>
<dbReference type="Proteomes" id="UP000254920">
    <property type="component" value="Unassembled WGS sequence"/>
</dbReference>
<protein>
    <submittedName>
        <fullName evidence="3">Histidine triad nucleotide-binding protein 2</fullName>
        <ecNumber evidence="3">3.-.-.-</ecNumber>
    </submittedName>
</protein>
<dbReference type="EC" id="3.-.-.-" evidence="3"/>
<dbReference type="PANTHER" id="PTHR23089">
    <property type="entry name" value="HISTIDINE TRIAD HIT PROTEIN"/>
    <property type="match status" value="1"/>
</dbReference>
<dbReference type="CDD" id="cd01276">
    <property type="entry name" value="PKCI_related"/>
    <property type="match status" value="1"/>
</dbReference>
<dbReference type="PRINTS" id="PR00332">
    <property type="entry name" value="HISTRIAD"/>
</dbReference>
<dbReference type="InterPro" id="IPR019808">
    <property type="entry name" value="Histidine_triad_CS"/>
</dbReference>
<dbReference type="Gene3D" id="3.30.428.10">
    <property type="entry name" value="HIT-like"/>
    <property type="match status" value="1"/>
</dbReference>
<dbReference type="GO" id="GO:0016787">
    <property type="term" value="F:hydrolase activity"/>
    <property type="evidence" value="ECO:0007669"/>
    <property type="project" value="UniProtKB-KW"/>
</dbReference>
<organism evidence="3 4">
    <name type="scientific">Campylobacter sputorum subsp. sputorum</name>
    <dbReference type="NCBI Taxonomy" id="32024"/>
    <lineage>
        <taxon>Bacteria</taxon>
        <taxon>Pseudomonadati</taxon>
        <taxon>Campylobacterota</taxon>
        <taxon>Epsilonproteobacteria</taxon>
        <taxon>Campylobacterales</taxon>
        <taxon>Campylobacteraceae</taxon>
        <taxon>Campylobacter</taxon>
    </lineage>
</organism>
<dbReference type="PROSITE" id="PS00892">
    <property type="entry name" value="HIT_1"/>
    <property type="match status" value="1"/>
</dbReference>
<accession>A0A381DKL8</accession>
<dbReference type="OrthoDB" id="9784774at2"/>
<keyword evidence="3" id="KW-0378">Hydrolase</keyword>
<dbReference type="InterPro" id="IPR036265">
    <property type="entry name" value="HIT-like_sf"/>
</dbReference>
<feature type="active site" description="Tele-AMP-histidine intermediate" evidence="1">
    <location>
        <position position="98"/>
    </location>
</feature>
<keyword evidence="4" id="KW-1185">Reference proteome</keyword>
<proteinExistence type="predicted"/>
<evidence type="ECO:0000256" key="1">
    <source>
        <dbReference type="PIRSR" id="PIRSR601310-1"/>
    </source>
</evidence>
<reference evidence="3 4" key="1">
    <citation type="submission" date="2018-06" db="EMBL/GenBank/DDBJ databases">
        <authorList>
            <consortium name="Pathogen Informatics"/>
            <person name="Doyle S."/>
        </authorList>
    </citation>
    <scope>NUCLEOTIDE SEQUENCE [LARGE SCALE GENOMIC DNA]</scope>
    <source>
        <strain evidence="3 4">NCTC12475</strain>
    </source>
</reference>
<feature type="short sequence motif" description="Histidine triad motif" evidence="2">
    <location>
        <begin position="96"/>
        <end position="100"/>
    </location>
</feature>
<dbReference type="GeneID" id="93090114"/>
<dbReference type="EMBL" id="UFVD01000001">
    <property type="protein sequence ID" value="SUX11254.1"/>
    <property type="molecule type" value="Genomic_DNA"/>
</dbReference>
<name>A0A381DKL8_9BACT</name>
<dbReference type="AlphaFoldDB" id="A0A381DKL8"/>
<evidence type="ECO:0000313" key="4">
    <source>
        <dbReference type="Proteomes" id="UP000254920"/>
    </source>
</evidence>
<sequence>MTEKTVFEKIIDGELPCNKVMEDSDFLAFHDINPKAPIHILVVPKKHFENFQEVEPAIMAKMTEFIHNVAKLLGIDKSGYRLITNCGKNAGQEVMHLHFHMISGGEFTWSDKGVNPQSTF</sequence>
<evidence type="ECO:0000256" key="2">
    <source>
        <dbReference type="PIRSR" id="PIRSR601310-3"/>
    </source>
</evidence>
<dbReference type="STRING" id="32024.GCA_000788295_01314"/>